<name>A0ABV5F316_9FLAO</name>
<dbReference type="RefSeq" id="WP_382383148.1">
    <property type="nucleotide sequence ID" value="NZ_JBHMEZ010000012.1"/>
</dbReference>
<dbReference type="PROSITE" id="PS51257">
    <property type="entry name" value="PROKAR_LIPOPROTEIN"/>
    <property type="match status" value="1"/>
</dbReference>
<evidence type="ECO:0000313" key="3">
    <source>
        <dbReference type="Proteomes" id="UP001589605"/>
    </source>
</evidence>
<reference evidence="2 3" key="1">
    <citation type="submission" date="2024-09" db="EMBL/GenBank/DDBJ databases">
        <authorList>
            <person name="Sun Q."/>
            <person name="Mori K."/>
        </authorList>
    </citation>
    <scope>NUCLEOTIDE SEQUENCE [LARGE SCALE GENOMIC DNA]</scope>
    <source>
        <strain evidence="2 3">CECT 8286</strain>
    </source>
</reference>
<organism evidence="2 3">
    <name type="scientific">Formosa undariae</name>
    <dbReference type="NCBI Taxonomy" id="1325436"/>
    <lineage>
        <taxon>Bacteria</taxon>
        <taxon>Pseudomonadati</taxon>
        <taxon>Bacteroidota</taxon>
        <taxon>Flavobacteriia</taxon>
        <taxon>Flavobacteriales</taxon>
        <taxon>Flavobacteriaceae</taxon>
        <taxon>Formosa</taxon>
    </lineage>
</organism>
<gene>
    <name evidence="2" type="ORF">ACFFVB_12190</name>
</gene>
<dbReference type="EMBL" id="JBHMEZ010000012">
    <property type="protein sequence ID" value="MFB9053837.1"/>
    <property type="molecule type" value="Genomic_DNA"/>
</dbReference>
<comment type="caution">
    <text evidence="2">The sequence shown here is derived from an EMBL/GenBank/DDBJ whole genome shotgun (WGS) entry which is preliminary data.</text>
</comment>
<protein>
    <submittedName>
        <fullName evidence="2">DUF4625 domain-containing protein</fullName>
    </submittedName>
</protein>
<dbReference type="InterPro" id="IPR027829">
    <property type="entry name" value="DUF4625"/>
</dbReference>
<sequence length="263" mass="29303">MKTKIMKTNFKFLAIILSLGLFLQSCSSDDDNTPVSSAPVITDFEYGEGSSHSTEFFAYKGSDIHLEASIYAEGVVSSITLSIHAHDLTLGDNEVDWDYENVYTDADYLVINPTFHEHVDVPTNIPSGEYHVELTVVDELGNSTEIEGHIQILDPITLSDIDIDATAKRGEDIHAEFFVTAVSGIHTISVDIHAHDLEVGVGEVEWDYEAEYQDEFHDLTEAEFHKHIDVPATAPVGEYHVLFTIEDENGNIEEYETHIDITA</sequence>
<proteinExistence type="predicted"/>
<evidence type="ECO:0000313" key="2">
    <source>
        <dbReference type="EMBL" id="MFB9053837.1"/>
    </source>
</evidence>
<keyword evidence="1" id="KW-0732">Signal</keyword>
<dbReference type="Proteomes" id="UP001589605">
    <property type="component" value="Unassembled WGS sequence"/>
</dbReference>
<dbReference type="Pfam" id="PF15418">
    <property type="entry name" value="DUF4625"/>
    <property type="match status" value="2"/>
</dbReference>
<accession>A0ABV5F316</accession>
<keyword evidence="3" id="KW-1185">Reference proteome</keyword>
<evidence type="ECO:0000256" key="1">
    <source>
        <dbReference type="SAM" id="SignalP"/>
    </source>
</evidence>
<feature type="chain" id="PRO_5047498661" evidence="1">
    <location>
        <begin position="28"/>
        <end position="263"/>
    </location>
</feature>
<feature type="signal peptide" evidence="1">
    <location>
        <begin position="1"/>
        <end position="27"/>
    </location>
</feature>